<organism evidence="1 2">
    <name type="scientific">Streptomyces brevispora</name>
    <dbReference type="NCBI Taxonomy" id="887462"/>
    <lineage>
        <taxon>Bacteria</taxon>
        <taxon>Bacillati</taxon>
        <taxon>Actinomycetota</taxon>
        <taxon>Actinomycetes</taxon>
        <taxon>Kitasatosporales</taxon>
        <taxon>Streptomycetaceae</taxon>
        <taxon>Streptomyces</taxon>
    </lineage>
</organism>
<sequence>MAEVQQQLRELAAGMRSSEVLTGVSAELPGDEEGVLAPLRQEVAAARAIASPQP</sequence>
<gene>
    <name evidence="1" type="ORF">FHX80_112694</name>
</gene>
<evidence type="ECO:0000313" key="1">
    <source>
        <dbReference type="EMBL" id="TWG04250.1"/>
    </source>
</evidence>
<dbReference type="AlphaFoldDB" id="A0A561UY12"/>
<protein>
    <submittedName>
        <fullName evidence="1">Uncharacterized protein</fullName>
    </submittedName>
</protein>
<name>A0A561UY12_9ACTN</name>
<dbReference type="EMBL" id="VIWW01000001">
    <property type="protein sequence ID" value="TWG04250.1"/>
    <property type="molecule type" value="Genomic_DNA"/>
</dbReference>
<dbReference type="RefSeq" id="WP_167523529.1">
    <property type="nucleotide sequence ID" value="NZ_CP109114.1"/>
</dbReference>
<comment type="caution">
    <text evidence="1">The sequence shown here is derived from an EMBL/GenBank/DDBJ whole genome shotgun (WGS) entry which is preliminary data.</text>
</comment>
<evidence type="ECO:0000313" key="2">
    <source>
        <dbReference type="Proteomes" id="UP000318186"/>
    </source>
</evidence>
<accession>A0A561UY12</accession>
<dbReference type="Proteomes" id="UP000318186">
    <property type="component" value="Unassembled WGS sequence"/>
</dbReference>
<reference evidence="1 2" key="1">
    <citation type="submission" date="2019-06" db="EMBL/GenBank/DDBJ databases">
        <title>Sequencing the genomes of 1000 actinobacteria strains.</title>
        <authorList>
            <person name="Klenk H.-P."/>
        </authorList>
    </citation>
    <scope>NUCLEOTIDE SEQUENCE [LARGE SCALE GENOMIC DNA]</scope>
    <source>
        <strain evidence="1 2">DSM 42059</strain>
    </source>
</reference>
<proteinExistence type="predicted"/>